<sequence length="173" mass="19828">IANLESSLNEAKKLQITIPTLQLNDSTEKITKTTKSSDIDTNSAINSLTGANEELMTKIVELEARAYRLNDQNKSLQNEISCFTTNDMQVFKDMKQKIIEFEVVKKELNELEEINETFFEECKVLEAKVQSLMKQLWSLTNGENEVAFHIAELNEQIIKHEKEISELKIKSTT</sequence>
<feature type="non-terminal residue" evidence="1">
    <location>
        <position position="173"/>
    </location>
</feature>
<keyword evidence="2" id="KW-1185">Reference proteome</keyword>
<dbReference type="Proteomes" id="UP000789860">
    <property type="component" value="Unassembled WGS sequence"/>
</dbReference>
<reference evidence="1" key="1">
    <citation type="submission" date="2021-06" db="EMBL/GenBank/DDBJ databases">
        <authorList>
            <person name="Kallberg Y."/>
            <person name="Tangrot J."/>
            <person name="Rosling A."/>
        </authorList>
    </citation>
    <scope>NUCLEOTIDE SEQUENCE</scope>
    <source>
        <strain evidence="1">AU212A</strain>
    </source>
</reference>
<protein>
    <submittedName>
        <fullName evidence="1">6795_t:CDS:1</fullName>
    </submittedName>
</protein>
<evidence type="ECO:0000313" key="1">
    <source>
        <dbReference type="EMBL" id="CAG8709673.1"/>
    </source>
</evidence>
<evidence type="ECO:0000313" key="2">
    <source>
        <dbReference type="Proteomes" id="UP000789860"/>
    </source>
</evidence>
<comment type="caution">
    <text evidence="1">The sequence shown here is derived from an EMBL/GenBank/DDBJ whole genome shotgun (WGS) entry which is preliminary data.</text>
</comment>
<proteinExistence type="predicted"/>
<gene>
    <name evidence="1" type="ORF">SCALOS_LOCUS10817</name>
</gene>
<accession>A0ACA9PHV1</accession>
<feature type="non-terminal residue" evidence="1">
    <location>
        <position position="1"/>
    </location>
</feature>
<name>A0ACA9PHV1_9GLOM</name>
<dbReference type="EMBL" id="CAJVPM010042653">
    <property type="protein sequence ID" value="CAG8709673.1"/>
    <property type="molecule type" value="Genomic_DNA"/>
</dbReference>
<organism evidence="1 2">
    <name type="scientific">Scutellospora calospora</name>
    <dbReference type="NCBI Taxonomy" id="85575"/>
    <lineage>
        <taxon>Eukaryota</taxon>
        <taxon>Fungi</taxon>
        <taxon>Fungi incertae sedis</taxon>
        <taxon>Mucoromycota</taxon>
        <taxon>Glomeromycotina</taxon>
        <taxon>Glomeromycetes</taxon>
        <taxon>Diversisporales</taxon>
        <taxon>Gigasporaceae</taxon>
        <taxon>Scutellospora</taxon>
    </lineage>
</organism>